<accession>A0ABR7YSJ5</accession>
<evidence type="ECO:0000313" key="2">
    <source>
        <dbReference type="EMBL" id="MBD1434313.1"/>
    </source>
</evidence>
<keyword evidence="2" id="KW-0378">Hydrolase</keyword>
<dbReference type="SUPFAM" id="SSF53474">
    <property type="entry name" value="alpha/beta-Hydrolases"/>
    <property type="match status" value="1"/>
</dbReference>
<dbReference type="InterPro" id="IPR053145">
    <property type="entry name" value="AB_hydrolase_Est10"/>
</dbReference>
<feature type="domain" description="Serine aminopeptidase S33" evidence="1">
    <location>
        <begin position="188"/>
        <end position="305"/>
    </location>
</feature>
<organism evidence="2 3">
    <name type="scientific">Sphingobacterium micropteri</name>
    <dbReference type="NCBI Taxonomy" id="2763501"/>
    <lineage>
        <taxon>Bacteria</taxon>
        <taxon>Pseudomonadati</taxon>
        <taxon>Bacteroidota</taxon>
        <taxon>Sphingobacteriia</taxon>
        <taxon>Sphingobacteriales</taxon>
        <taxon>Sphingobacteriaceae</taxon>
        <taxon>Sphingobacterium</taxon>
    </lineage>
</organism>
<comment type="caution">
    <text evidence="2">The sequence shown here is derived from an EMBL/GenBank/DDBJ whole genome shotgun (WGS) entry which is preliminary data.</text>
</comment>
<reference evidence="2 3" key="1">
    <citation type="submission" date="2020-08" db="EMBL/GenBank/DDBJ databases">
        <title>Sphingobacterium sp. DN00404 isolated from aquaculture water.</title>
        <authorList>
            <person name="Zhang M."/>
        </authorList>
    </citation>
    <scope>NUCLEOTIDE SEQUENCE [LARGE SCALE GENOMIC DNA]</scope>
    <source>
        <strain evidence="2 3">DN00404</strain>
    </source>
</reference>
<dbReference type="Pfam" id="PF12146">
    <property type="entry name" value="Hydrolase_4"/>
    <property type="match status" value="1"/>
</dbReference>
<protein>
    <submittedName>
        <fullName evidence="2">Alpha/beta hydrolase</fullName>
    </submittedName>
</protein>
<sequence>MKYYIVFLIGLLQSCFGYSQKFVGTWQGELNVQGVALPLIFHLEHASVWKGTMESPAQGNAKIPASAIHIGQDSISIAVASIGLTYNGKLLSDGGIEGVVSQNGMIFPMRLSKVENTFAKRRRPQLPEPPYSYDTVDVTFSSEYDDVKLAGTITTPRKGEKLPAVVLVSGSGPQDRDETIMGHKPFKVIADYLTKQGVVVLRYDERGIGASTGNYPKSTIGDFSRDVIAAVGFIQKQERVDPARVGIIGHSEGALIAELIAGESSADVGFIGLLGAPAIPIDSLMVLQAFEIGKLMGMSVEELQEAKEVNRRNFATVKSDLGDEHAYRQILENMSLPLPNLSNSQKDEIKMMVLPAYRYFMRIDPIPFIKKIDVPVFAAYGTKDVQVPFAPNLESLTDHLPPNERNFLKAYDGLNHLFQTAETGAVSEYIEIEETFNEQVLSDLAEWINDL</sequence>
<evidence type="ECO:0000259" key="1">
    <source>
        <dbReference type="Pfam" id="PF12146"/>
    </source>
</evidence>
<dbReference type="PROSITE" id="PS51257">
    <property type="entry name" value="PROKAR_LIPOPROTEIN"/>
    <property type="match status" value="1"/>
</dbReference>
<dbReference type="GO" id="GO:0016787">
    <property type="term" value="F:hydrolase activity"/>
    <property type="evidence" value="ECO:0007669"/>
    <property type="project" value="UniProtKB-KW"/>
</dbReference>
<proteinExistence type="predicted"/>
<keyword evidence="3" id="KW-1185">Reference proteome</keyword>
<dbReference type="Gene3D" id="3.40.50.1820">
    <property type="entry name" value="alpha/beta hydrolase"/>
    <property type="match status" value="1"/>
</dbReference>
<dbReference type="PANTHER" id="PTHR43265">
    <property type="entry name" value="ESTERASE ESTD"/>
    <property type="match status" value="1"/>
</dbReference>
<dbReference type="InterPro" id="IPR022742">
    <property type="entry name" value="Hydrolase_4"/>
</dbReference>
<dbReference type="EMBL" id="JACOIK010000011">
    <property type="protein sequence ID" value="MBD1434313.1"/>
    <property type="molecule type" value="Genomic_DNA"/>
</dbReference>
<dbReference type="InterPro" id="IPR029058">
    <property type="entry name" value="AB_hydrolase_fold"/>
</dbReference>
<name>A0ABR7YSJ5_9SPHI</name>
<dbReference type="Proteomes" id="UP000602759">
    <property type="component" value="Unassembled WGS sequence"/>
</dbReference>
<dbReference type="RefSeq" id="WP_190995195.1">
    <property type="nucleotide sequence ID" value="NZ_JACOIK010000011.1"/>
</dbReference>
<dbReference type="PANTHER" id="PTHR43265:SF1">
    <property type="entry name" value="ESTERASE ESTD"/>
    <property type="match status" value="1"/>
</dbReference>
<gene>
    <name evidence="2" type="ORF">H8B06_15885</name>
</gene>
<evidence type="ECO:0000313" key="3">
    <source>
        <dbReference type="Proteomes" id="UP000602759"/>
    </source>
</evidence>